<organism evidence="2 3">
    <name type="scientific">Meripilus lineatus</name>
    <dbReference type="NCBI Taxonomy" id="2056292"/>
    <lineage>
        <taxon>Eukaryota</taxon>
        <taxon>Fungi</taxon>
        <taxon>Dikarya</taxon>
        <taxon>Basidiomycota</taxon>
        <taxon>Agaricomycotina</taxon>
        <taxon>Agaricomycetes</taxon>
        <taxon>Polyporales</taxon>
        <taxon>Meripilaceae</taxon>
        <taxon>Meripilus</taxon>
    </lineage>
</organism>
<evidence type="ECO:0000313" key="2">
    <source>
        <dbReference type="EMBL" id="KAJ3474928.1"/>
    </source>
</evidence>
<keyword evidence="3" id="KW-1185">Reference proteome</keyword>
<evidence type="ECO:0000256" key="1">
    <source>
        <dbReference type="SAM" id="MobiDB-lite"/>
    </source>
</evidence>
<protein>
    <submittedName>
        <fullName evidence="2">Uncharacterized protein</fullName>
    </submittedName>
</protein>
<proteinExistence type="predicted"/>
<name>A0AAD5YCP4_9APHY</name>
<feature type="region of interest" description="Disordered" evidence="1">
    <location>
        <begin position="246"/>
        <end position="302"/>
    </location>
</feature>
<dbReference type="Proteomes" id="UP001212997">
    <property type="component" value="Unassembled WGS sequence"/>
</dbReference>
<dbReference type="AlphaFoldDB" id="A0AAD5YCP4"/>
<dbReference type="EMBL" id="JANAWD010000952">
    <property type="protein sequence ID" value="KAJ3474928.1"/>
    <property type="molecule type" value="Genomic_DNA"/>
</dbReference>
<feature type="compositionally biased region" description="Basic and acidic residues" evidence="1">
    <location>
        <begin position="257"/>
        <end position="302"/>
    </location>
</feature>
<accession>A0AAD5YCP4</accession>
<sequence length="302" mass="35078">MTKDWKVLMAGVAKDDHEEKDRRMQPIREEIASWKKDSVLYAKYAASRIKAAIHQFTVLAQAYSSLEDIEIGGFVTYLGTDQHAKVLSLFWGGSDIIREAINKYEPDLDEFMNIMVSVFNATKYNKQGIDIEMPDIIYKVPGPDDEKNMRNKLRTKFRIRMVAKLKPLVPKYNDFPWTRWLDIAYKYQVRITGWPLRTCAPGYFYNYDVLTYKDFQDLMAAKIQIEEWTPGKLILDVSDCRKWGPNVVHRGKQSKGKGKEKARMQTRESQHAEEALEPEKSNPRKCKGQDSDLARDSRDPPN</sequence>
<reference evidence="2" key="1">
    <citation type="submission" date="2022-07" db="EMBL/GenBank/DDBJ databases">
        <title>Genome Sequence of Physisporinus lineatus.</title>
        <authorList>
            <person name="Buettner E."/>
        </authorList>
    </citation>
    <scope>NUCLEOTIDE SEQUENCE</scope>
    <source>
        <strain evidence="2">VT162</strain>
    </source>
</reference>
<comment type="caution">
    <text evidence="2">The sequence shown here is derived from an EMBL/GenBank/DDBJ whole genome shotgun (WGS) entry which is preliminary data.</text>
</comment>
<evidence type="ECO:0000313" key="3">
    <source>
        <dbReference type="Proteomes" id="UP001212997"/>
    </source>
</evidence>
<gene>
    <name evidence="2" type="ORF">NLI96_g12169</name>
</gene>